<dbReference type="HOGENOM" id="CLU_2227935_0_0_1"/>
<dbReference type="Proteomes" id="UP000011115">
    <property type="component" value="Unassembled WGS sequence"/>
</dbReference>
<keyword evidence="1" id="KW-0812">Transmembrane</keyword>
<feature type="transmembrane region" description="Helical" evidence="1">
    <location>
        <begin position="68"/>
        <end position="90"/>
    </location>
</feature>
<dbReference type="InParanoid" id="M1DXF7"/>
<keyword evidence="3" id="KW-1185">Reference proteome</keyword>
<reference evidence="3" key="1">
    <citation type="journal article" date="2011" name="Nature">
        <title>Genome sequence and analysis of the tuber crop potato.</title>
        <authorList>
            <consortium name="The Potato Genome Sequencing Consortium"/>
        </authorList>
    </citation>
    <scope>NUCLEOTIDE SEQUENCE [LARGE SCALE GENOMIC DNA]</scope>
    <source>
        <strain evidence="3">cv. DM1-3 516 R44</strain>
    </source>
</reference>
<dbReference type="AlphaFoldDB" id="M1DXF7"/>
<organism evidence="2 3">
    <name type="scientific">Solanum tuberosum</name>
    <name type="common">Potato</name>
    <dbReference type="NCBI Taxonomy" id="4113"/>
    <lineage>
        <taxon>Eukaryota</taxon>
        <taxon>Viridiplantae</taxon>
        <taxon>Streptophyta</taxon>
        <taxon>Embryophyta</taxon>
        <taxon>Tracheophyta</taxon>
        <taxon>Spermatophyta</taxon>
        <taxon>Magnoliopsida</taxon>
        <taxon>eudicotyledons</taxon>
        <taxon>Gunneridae</taxon>
        <taxon>Pentapetalae</taxon>
        <taxon>asterids</taxon>
        <taxon>lamiids</taxon>
        <taxon>Solanales</taxon>
        <taxon>Solanaceae</taxon>
        <taxon>Solanoideae</taxon>
        <taxon>Solaneae</taxon>
        <taxon>Solanum</taxon>
    </lineage>
</organism>
<name>M1DXF7_SOLTU</name>
<proteinExistence type="predicted"/>
<protein>
    <submittedName>
        <fullName evidence="2">Uncharacterized protein</fullName>
    </submittedName>
</protein>
<keyword evidence="1" id="KW-1133">Transmembrane helix</keyword>
<evidence type="ECO:0000256" key="1">
    <source>
        <dbReference type="SAM" id="Phobius"/>
    </source>
</evidence>
<keyword evidence="1" id="KW-0472">Membrane</keyword>
<accession>M1DXF7</accession>
<evidence type="ECO:0000313" key="3">
    <source>
        <dbReference type="Proteomes" id="UP000011115"/>
    </source>
</evidence>
<evidence type="ECO:0000313" key="2">
    <source>
        <dbReference type="EnsemblPlants" id="PGSC0003DMT400095973"/>
    </source>
</evidence>
<dbReference type="EnsemblPlants" id="PGSC0003DMT400095973">
    <property type="protein sequence ID" value="PGSC0003DMT400095973"/>
    <property type="gene ID" value="PGSC0003DMG400045544"/>
</dbReference>
<dbReference type="PaxDb" id="4113-PGSC0003DMT400095973"/>
<dbReference type="Gramene" id="PGSC0003DMT400095973">
    <property type="protein sequence ID" value="PGSC0003DMT400095973"/>
    <property type="gene ID" value="PGSC0003DMG400045544"/>
</dbReference>
<sequence length="102" mass="11365">MLMSKETSRDTLRIVVKTTGREDGREHGSVLGLKSLGFHHPMASSRAFPRTVVKTTDREVDRGVCSKLWGIFGLWLRLFPLALALAITTLNRILNGLLNYGV</sequence>
<reference evidence="2" key="2">
    <citation type="submission" date="2015-06" db="UniProtKB">
        <authorList>
            <consortium name="EnsemblPlants"/>
        </authorList>
    </citation>
    <scope>IDENTIFICATION</scope>
    <source>
        <strain evidence="2">DM1-3 516 R44</strain>
    </source>
</reference>